<dbReference type="EMBL" id="JADOGI010000015">
    <property type="protein sequence ID" value="MBF8185554.1"/>
    <property type="molecule type" value="Genomic_DNA"/>
</dbReference>
<evidence type="ECO:0000313" key="3">
    <source>
        <dbReference type="EMBL" id="MBF8185554.1"/>
    </source>
</evidence>
<name>A0A931EVE2_9ACTN</name>
<organism evidence="3 4">
    <name type="scientific">Nonomuraea cypriaca</name>
    <dbReference type="NCBI Taxonomy" id="1187855"/>
    <lineage>
        <taxon>Bacteria</taxon>
        <taxon>Bacillati</taxon>
        <taxon>Actinomycetota</taxon>
        <taxon>Actinomycetes</taxon>
        <taxon>Streptosporangiales</taxon>
        <taxon>Streptosporangiaceae</taxon>
        <taxon>Nonomuraea</taxon>
    </lineage>
</organism>
<evidence type="ECO:0000256" key="2">
    <source>
        <dbReference type="SAM" id="SignalP"/>
    </source>
</evidence>
<sequence>MKLMWAKTHTRIVAVSLAAVAAGFGAYRMLVAQADSESPATPAVHENDKHPSEVEEYWTEERMRDATGG</sequence>
<gene>
    <name evidence="3" type="ORF">ITP53_07355</name>
</gene>
<evidence type="ECO:0008006" key="5">
    <source>
        <dbReference type="Google" id="ProtNLM"/>
    </source>
</evidence>
<accession>A0A931EVE2</accession>
<evidence type="ECO:0000256" key="1">
    <source>
        <dbReference type="SAM" id="MobiDB-lite"/>
    </source>
</evidence>
<keyword evidence="2" id="KW-0732">Signal</keyword>
<dbReference type="AlphaFoldDB" id="A0A931EVE2"/>
<feature type="signal peptide" evidence="2">
    <location>
        <begin position="1"/>
        <end position="34"/>
    </location>
</feature>
<reference evidence="3" key="1">
    <citation type="submission" date="2020-11" db="EMBL/GenBank/DDBJ databases">
        <title>Whole-genome analyses of Nonomuraea sp. K274.</title>
        <authorList>
            <person name="Veyisoglu A."/>
        </authorList>
    </citation>
    <scope>NUCLEOTIDE SEQUENCE</scope>
    <source>
        <strain evidence="3">K274</strain>
    </source>
</reference>
<dbReference type="RefSeq" id="WP_195894537.1">
    <property type="nucleotide sequence ID" value="NZ_JADOGI010000015.1"/>
</dbReference>
<feature type="compositionally biased region" description="Basic and acidic residues" evidence="1">
    <location>
        <begin position="45"/>
        <end position="54"/>
    </location>
</feature>
<comment type="caution">
    <text evidence="3">The sequence shown here is derived from an EMBL/GenBank/DDBJ whole genome shotgun (WGS) entry which is preliminary data.</text>
</comment>
<dbReference type="Proteomes" id="UP000605361">
    <property type="component" value="Unassembled WGS sequence"/>
</dbReference>
<proteinExistence type="predicted"/>
<evidence type="ECO:0000313" key="4">
    <source>
        <dbReference type="Proteomes" id="UP000605361"/>
    </source>
</evidence>
<protein>
    <recommendedName>
        <fullName evidence="5">Secreted protein</fullName>
    </recommendedName>
</protein>
<feature type="region of interest" description="Disordered" evidence="1">
    <location>
        <begin position="35"/>
        <end position="54"/>
    </location>
</feature>
<feature type="chain" id="PRO_5037772763" description="Secreted protein" evidence="2">
    <location>
        <begin position="35"/>
        <end position="69"/>
    </location>
</feature>
<keyword evidence="4" id="KW-1185">Reference proteome</keyword>